<evidence type="ECO:0000313" key="2">
    <source>
        <dbReference type="Proteomes" id="UP000703269"/>
    </source>
</evidence>
<evidence type="ECO:0000313" key="1">
    <source>
        <dbReference type="EMBL" id="GJF00005.1"/>
    </source>
</evidence>
<gene>
    <name evidence="1" type="ORF">PsYK624_162820</name>
</gene>
<dbReference type="AlphaFoldDB" id="A0A9P3GT27"/>
<sequence>MSALSSLTDILRPVPHTPSVAPAATFAIGLRGVLSDPATRMHDSMWWRGFNSSCVRPTGLAPYVNAIRLVNVAMSVATTVADDVSILPISSLAECTRQRRKARPRCFATMSRPVLSSERSSSIPYGWHALVPERRYCDTLLRVPRTK</sequence>
<organism evidence="1 2">
    <name type="scientific">Phanerochaete sordida</name>
    <dbReference type="NCBI Taxonomy" id="48140"/>
    <lineage>
        <taxon>Eukaryota</taxon>
        <taxon>Fungi</taxon>
        <taxon>Dikarya</taxon>
        <taxon>Basidiomycota</taxon>
        <taxon>Agaricomycotina</taxon>
        <taxon>Agaricomycetes</taxon>
        <taxon>Polyporales</taxon>
        <taxon>Phanerochaetaceae</taxon>
        <taxon>Phanerochaete</taxon>
    </lineage>
</organism>
<comment type="caution">
    <text evidence="1">The sequence shown here is derived from an EMBL/GenBank/DDBJ whole genome shotgun (WGS) entry which is preliminary data.</text>
</comment>
<proteinExistence type="predicted"/>
<accession>A0A9P3GT27</accession>
<name>A0A9P3GT27_9APHY</name>
<dbReference type="Proteomes" id="UP000703269">
    <property type="component" value="Unassembled WGS sequence"/>
</dbReference>
<protein>
    <submittedName>
        <fullName evidence="1">Uncharacterized protein</fullName>
    </submittedName>
</protein>
<keyword evidence="2" id="KW-1185">Reference proteome</keyword>
<dbReference type="EMBL" id="BPQB01000129">
    <property type="protein sequence ID" value="GJF00005.1"/>
    <property type="molecule type" value="Genomic_DNA"/>
</dbReference>
<reference evidence="1 2" key="1">
    <citation type="submission" date="2021-08" db="EMBL/GenBank/DDBJ databases">
        <title>Draft Genome Sequence of Phanerochaete sordida strain YK-624.</title>
        <authorList>
            <person name="Mori T."/>
            <person name="Dohra H."/>
            <person name="Suzuki T."/>
            <person name="Kawagishi H."/>
            <person name="Hirai H."/>
        </authorList>
    </citation>
    <scope>NUCLEOTIDE SEQUENCE [LARGE SCALE GENOMIC DNA]</scope>
    <source>
        <strain evidence="1 2">YK-624</strain>
    </source>
</reference>